<sequence length="417" mass="47549">MENKLQMLKERLHKQLQERLERNQEVDDEEIYEQIDELIMELSREEYLGLTLRRELRRELFNAVRKLDILQELLDDNTITEIMVNGTEAIFLERAGQLRKWDKSFTGPEKLEDMVQQIVAKCNRVVNEAEPIVDARLENGARVNVVLRPAALNGPIITIRRFPDKPVRMEQLIKWGSITEEASAFLRDLVRAGYNIFISGGTGSGKTTFLNVLSDYIPKDERVITIEDNAELQIQGVENLVRLESRRGAWGGNNITIRDLIKASLRMRPDRIIVGEVRGSEAIDMLQALNTGHDGSLSTGHGNSPKDMLSRLETMVLMGMDLPVTAIRRQIASGLDIMVHLGRLRDRSRKVLEILEITEYSIQTGEIGTRQLYEFIEEGETSDGKVKGRLHRREPLLHIRKLQQAGIRSPAAEDGRE</sequence>
<dbReference type="EMBL" id="QGGY01000004">
    <property type="protein sequence ID" value="PWJ76869.1"/>
    <property type="molecule type" value="Genomic_DNA"/>
</dbReference>
<dbReference type="InterPro" id="IPR050921">
    <property type="entry name" value="T4SS_GSP_E_ATPase"/>
</dbReference>
<organism evidence="3 4">
    <name type="scientific">Murimonas intestini</name>
    <dbReference type="NCBI Taxonomy" id="1337051"/>
    <lineage>
        <taxon>Bacteria</taxon>
        <taxon>Bacillati</taxon>
        <taxon>Bacillota</taxon>
        <taxon>Clostridia</taxon>
        <taxon>Lachnospirales</taxon>
        <taxon>Lachnospiraceae</taxon>
        <taxon>Murimonas</taxon>
    </lineage>
</organism>
<dbReference type="InterPro" id="IPR027417">
    <property type="entry name" value="P-loop_NTPase"/>
</dbReference>
<dbReference type="AlphaFoldDB" id="A0AB73T6E8"/>
<dbReference type="Gene3D" id="3.30.450.380">
    <property type="match status" value="1"/>
</dbReference>
<dbReference type="Gene3D" id="3.40.50.300">
    <property type="entry name" value="P-loop containing nucleotide triphosphate hydrolases"/>
    <property type="match status" value="1"/>
</dbReference>
<dbReference type="RefSeq" id="WP_257497772.1">
    <property type="nucleotide sequence ID" value="NZ_JANKBI010000023.1"/>
</dbReference>
<dbReference type="PANTHER" id="PTHR30486">
    <property type="entry name" value="TWITCHING MOTILITY PROTEIN PILT"/>
    <property type="match status" value="1"/>
</dbReference>
<dbReference type="InterPro" id="IPR001482">
    <property type="entry name" value="T2SS/T4SS_dom"/>
</dbReference>
<name>A0AB73T6E8_9FIRM</name>
<proteinExistence type="inferred from homology"/>
<protein>
    <submittedName>
        <fullName evidence="3">Pilus assembly protein CpaF</fullName>
    </submittedName>
</protein>
<dbReference type="GO" id="GO:0016887">
    <property type="term" value="F:ATP hydrolysis activity"/>
    <property type="evidence" value="ECO:0007669"/>
    <property type="project" value="InterPro"/>
</dbReference>
<comment type="similarity">
    <text evidence="1">Belongs to the GSP E family.</text>
</comment>
<dbReference type="CDD" id="cd01130">
    <property type="entry name" value="VirB11-like_ATPase"/>
    <property type="match status" value="1"/>
</dbReference>
<accession>A0AB73T6E8</accession>
<comment type="caution">
    <text evidence="3">The sequence shown here is derived from an EMBL/GenBank/DDBJ whole genome shotgun (WGS) entry which is preliminary data.</text>
</comment>
<feature type="domain" description="Bacterial type II secretion system protein E" evidence="2">
    <location>
        <begin position="68"/>
        <end position="350"/>
    </location>
</feature>
<evidence type="ECO:0000259" key="2">
    <source>
        <dbReference type="Pfam" id="PF00437"/>
    </source>
</evidence>
<keyword evidence="4" id="KW-1185">Reference proteome</keyword>
<dbReference type="Proteomes" id="UP000245412">
    <property type="component" value="Unassembled WGS sequence"/>
</dbReference>
<dbReference type="Pfam" id="PF00437">
    <property type="entry name" value="T2SSE"/>
    <property type="match status" value="1"/>
</dbReference>
<evidence type="ECO:0000256" key="1">
    <source>
        <dbReference type="ARBA" id="ARBA00006611"/>
    </source>
</evidence>
<dbReference type="PANTHER" id="PTHR30486:SF6">
    <property type="entry name" value="TYPE IV PILUS RETRACTATION ATPASE PILT"/>
    <property type="match status" value="1"/>
</dbReference>
<evidence type="ECO:0000313" key="4">
    <source>
        <dbReference type="Proteomes" id="UP000245412"/>
    </source>
</evidence>
<reference evidence="3 4" key="1">
    <citation type="submission" date="2018-05" db="EMBL/GenBank/DDBJ databases">
        <authorList>
            <person name="Goeker M."/>
            <person name="Huntemann M."/>
            <person name="Clum A."/>
            <person name="Pillay M."/>
            <person name="Palaniappan K."/>
            <person name="Varghese N."/>
            <person name="Mikhailova N."/>
            <person name="Stamatis D."/>
            <person name="Reddy T."/>
            <person name="Daum C."/>
            <person name="Shapiro N."/>
            <person name="Ivanova N."/>
            <person name="Kyrpides N."/>
            <person name="Woyke T."/>
        </authorList>
    </citation>
    <scope>NUCLEOTIDE SEQUENCE [LARGE SCALE GENOMIC DNA]</scope>
    <source>
        <strain evidence="3 4">DSM 26524</strain>
    </source>
</reference>
<evidence type="ECO:0000313" key="3">
    <source>
        <dbReference type="EMBL" id="PWJ76869.1"/>
    </source>
</evidence>
<dbReference type="SUPFAM" id="SSF52540">
    <property type="entry name" value="P-loop containing nucleoside triphosphate hydrolases"/>
    <property type="match status" value="1"/>
</dbReference>
<gene>
    <name evidence="3" type="ORF">C7383_104318</name>
</gene>